<evidence type="ECO:0000256" key="1">
    <source>
        <dbReference type="SAM" id="Phobius"/>
    </source>
</evidence>
<name>A0A1I5UZL6_9FIRM</name>
<feature type="transmembrane region" description="Helical" evidence="1">
    <location>
        <begin position="88"/>
        <end position="106"/>
    </location>
</feature>
<keyword evidence="3" id="KW-1185">Reference proteome</keyword>
<dbReference type="EMBL" id="FOXO01000015">
    <property type="protein sequence ID" value="SFQ00681.1"/>
    <property type="molecule type" value="Genomic_DNA"/>
</dbReference>
<dbReference type="RefSeq" id="WP_074888292.1">
    <property type="nucleotide sequence ID" value="NZ_FOXO01000015.1"/>
</dbReference>
<feature type="transmembrane region" description="Helical" evidence="1">
    <location>
        <begin position="244"/>
        <end position="266"/>
    </location>
</feature>
<sequence length="313" mass="34632">MTSLLEFKQYIKRFYINNETYLTYVWKFLLSLISIAVINNKLGYMSSLNNMAIVLMASLLCAILPANFIIVASAAFILGHLFSLAPECALVAAIIFVLMFLLYFRFSPKDTLAVVLTPLFYFVGLPYVMPLAMGLLGTPASMVSVGFGIVISFMISYFSSNATAFGSDGVEEAANEFQSIVSGITGNKSMIVLVAAFAITIVIVYLIRRSSVDNSWKIAISAGAISLIICILVGNLIFDTDIALVGVIVGTVVSALLMLVVEFFSFSLDYSRTEKVQFEDDEYYYYVKAVPKVTVSTPERRVKKINRAREQRR</sequence>
<organism evidence="2 3">
    <name type="scientific">Butyrivibrio proteoclasticus</name>
    <dbReference type="NCBI Taxonomy" id="43305"/>
    <lineage>
        <taxon>Bacteria</taxon>
        <taxon>Bacillati</taxon>
        <taxon>Bacillota</taxon>
        <taxon>Clostridia</taxon>
        <taxon>Lachnospirales</taxon>
        <taxon>Lachnospiraceae</taxon>
        <taxon>Butyrivibrio</taxon>
    </lineage>
</organism>
<keyword evidence="1" id="KW-1133">Transmembrane helix</keyword>
<keyword evidence="1" id="KW-0472">Membrane</keyword>
<reference evidence="3" key="1">
    <citation type="submission" date="2016-10" db="EMBL/GenBank/DDBJ databases">
        <authorList>
            <person name="Varghese N."/>
            <person name="Submissions S."/>
        </authorList>
    </citation>
    <scope>NUCLEOTIDE SEQUENCE [LARGE SCALE GENOMIC DNA]</scope>
    <source>
        <strain evidence="3">P18</strain>
    </source>
</reference>
<feature type="transmembrane region" description="Helical" evidence="1">
    <location>
        <begin position="51"/>
        <end position="76"/>
    </location>
</feature>
<gene>
    <name evidence="2" type="ORF">SAMN04487928_11512</name>
</gene>
<accession>A0A1I5UZL6</accession>
<keyword evidence="1" id="KW-0812">Transmembrane</keyword>
<feature type="transmembrane region" description="Helical" evidence="1">
    <location>
        <begin position="219"/>
        <end position="238"/>
    </location>
</feature>
<proteinExistence type="predicted"/>
<evidence type="ECO:0000313" key="2">
    <source>
        <dbReference type="EMBL" id="SFQ00681.1"/>
    </source>
</evidence>
<dbReference type="AlphaFoldDB" id="A0A1I5UZL6"/>
<evidence type="ECO:0000313" key="3">
    <source>
        <dbReference type="Proteomes" id="UP000182624"/>
    </source>
</evidence>
<feature type="transmembrane region" description="Helical" evidence="1">
    <location>
        <begin position="140"/>
        <end position="158"/>
    </location>
</feature>
<feature type="transmembrane region" description="Helical" evidence="1">
    <location>
        <begin position="189"/>
        <end position="207"/>
    </location>
</feature>
<dbReference type="OrthoDB" id="1766220at2"/>
<feature type="transmembrane region" description="Helical" evidence="1">
    <location>
        <begin position="112"/>
        <end position="133"/>
    </location>
</feature>
<feature type="transmembrane region" description="Helical" evidence="1">
    <location>
        <begin position="21"/>
        <end position="39"/>
    </location>
</feature>
<protein>
    <submittedName>
        <fullName evidence="2">Uncharacterized protein</fullName>
    </submittedName>
</protein>
<dbReference type="Proteomes" id="UP000182624">
    <property type="component" value="Unassembled WGS sequence"/>
</dbReference>